<evidence type="ECO:0000313" key="3">
    <source>
        <dbReference type="Proteomes" id="UP000593571"/>
    </source>
</evidence>
<dbReference type="AlphaFoldDB" id="A0A7J8BA10"/>
<gene>
    <name evidence="2" type="ORF">HJG63_009914</name>
</gene>
<feature type="compositionally biased region" description="Basic and acidic residues" evidence="1">
    <location>
        <begin position="61"/>
        <end position="72"/>
    </location>
</feature>
<accession>A0A7J8BA10</accession>
<sequence length="126" mass="13827">MDVNFYALNPKRMIKLEECVGANPQGRLWGGSESFRVLGETSEVALPSPNRTSCGFQRGLRGREGRPPRSRIDNVPLGLKKPGRGSWRDVRGEPAEQGRPLGAAPDKSHLQTHPRAAGHRRLGTHA</sequence>
<reference evidence="2 3" key="1">
    <citation type="journal article" date="2020" name="Nature">
        <title>Six reference-quality genomes reveal evolution of bat adaptations.</title>
        <authorList>
            <person name="Jebb D."/>
            <person name="Huang Z."/>
            <person name="Pippel M."/>
            <person name="Hughes G.M."/>
            <person name="Lavrichenko K."/>
            <person name="Devanna P."/>
            <person name="Winkler S."/>
            <person name="Jermiin L.S."/>
            <person name="Skirmuntt E.C."/>
            <person name="Katzourakis A."/>
            <person name="Burkitt-Gray L."/>
            <person name="Ray D.A."/>
            <person name="Sullivan K.A.M."/>
            <person name="Roscito J.G."/>
            <person name="Kirilenko B.M."/>
            <person name="Davalos L.M."/>
            <person name="Corthals A.P."/>
            <person name="Power M.L."/>
            <person name="Jones G."/>
            <person name="Ransome R.D."/>
            <person name="Dechmann D.K.N."/>
            <person name="Locatelli A.G."/>
            <person name="Puechmaille S.J."/>
            <person name="Fedrigo O."/>
            <person name="Jarvis E.D."/>
            <person name="Hiller M."/>
            <person name="Vernes S.C."/>
            <person name="Myers E.W."/>
            <person name="Teeling E.C."/>
        </authorList>
    </citation>
    <scope>NUCLEOTIDE SEQUENCE [LARGE SCALE GENOMIC DNA]</scope>
    <source>
        <strain evidence="2">MRouAeg1</strain>
        <tissue evidence="2">Muscle</tissue>
    </source>
</reference>
<proteinExistence type="predicted"/>
<evidence type="ECO:0000313" key="2">
    <source>
        <dbReference type="EMBL" id="KAF6395351.1"/>
    </source>
</evidence>
<organism evidence="2 3">
    <name type="scientific">Rousettus aegyptiacus</name>
    <name type="common">Egyptian fruit bat</name>
    <name type="synonym">Pteropus aegyptiacus</name>
    <dbReference type="NCBI Taxonomy" id="9407"/>
    <lineage>
        <taxon>Eukaryota</taxon>
        <taxon>Metazoa</taxon>
        <taxon>Chordata</taxon>
        <taxon>Craniata</taxon>
        <taxon>Vertebrata</taxon>
        <taxon>Euteleostomi</taxon>
        <taxon>Mammalia</taxon>
        <taxon>Eutheria</taxon>
        <taxon>Laurasiatheria</taxon>
        <taxon>Chiroptera</taxon>
        <taxon>Yinpterochiroptera</taxon>
        <taxon>Pteropodoidea</taxon>
        <taxon>Pteropodidae</taxon>
        <taxon>Rousettinae</taxon>
        <taxon>Rousettus</taxon>
    </lineage>
</organism>
<comment type="caution">
    <text evidence="2">The sequence shown here is derived from an EMBL/GenBank/DDBJ whole genome shotgun (WGS) entry which is preliminary data.</text>
</comment>
<name>A0A7J8BA10_ROUAE</name>
<protein>
    <submittedName>
        <fullName evidence="2">Uncharacterized protein</fullName>
    </submittedName>
</protein>
<feature type="compositionally biased region" description="Basic residues" evidence="1">
    <location>
        <begin position="110"/>
        <end position="126"/>
    </location>
</feature>
<dbReference type="Proteomes" id="UP000593571">
    <property type="component" value="Unassembled WGS sequence"/>
</dbReference>
<feature type="region of interest" description="Disordered" evidence="1">
    <location>
        <begin position="46"/>
        <end position="126"/>
    </location>
</feature>
<feature type="compositionally biased region" description="Basic and acidic residues" evidence="1">
    <location>
        <begin position="86"/>
        <end position="96"/>
    </location>
</feature>
<keyword evidence="3" id="KW-1185">Reference proteome</keyword>
<dbReference type="EMBL" id="JACASE010000018">
    <property type="protein sequence ID" value="KAF6395351.1"/>
    <property type="molecule type" value="Genomic_DNA"/>
</dbReference>
<evidence type="ECO:0000256" key="1">
    <source>
        <dbReference type="SAM" id="MobiDB-lite"/>
    </source>
</evidence>